<accession>A0ABP5CJC0</accession>
<evidence type="ECO:0000313" key="4">
    <source>
        <dbReference type="Proteomes" id="UP001500571"/>
    </source>
</evidence>
<keyword evidence="4" id="KW-1185">Reference proteome</keyword>
<organism evidence="3 4">
    <name type="scientific">Nocardioides panacihumi</name>
    <dbReference type="NCBI Taxonomy" id="400774"/>
    <lineage>
        <taxon>Bacteria</taxon>
        <taxon>Bacillati</taxon>
        <taxon>Actinomycetota</taxon>
        <taxon>Actinomycetes</taxon>
        <taxon>Propionibacteriales</taxon>
        <taxon>Nocardioidaceae</taxon>
        <taxon>Nocardioides</taxon>
    </lineage>
</organism>
<gene>
    <name evidence="3" type="ORF">GCM10009798_26410</name>
</gene>
<sequence length="77" mass="7973">MDDVGEEGDRVADEEDRELSDGGGEQDGKAEADRPHSSPRSEDRRIHEPVGVVMAVIAGVRLGAVVTPVVGHALGGG</sequence>
<feature type="compositionally biased region" description="Basic and acidic residues" evidence="1">
    <location>
        <begin position="26"/>
        <end position="48"/>
    </location>
</feature>
<evidence type="ECO:0000256" key="1">
    <source>
        <dbReference type="SAM" id="MobiDB-lite"/>
    </source>
</evidence>
<proteinExistence type="predicted"/>
<dbReference type="EMBL" id="BAAAPB010000002">
    <property type="protein sequence ID" value="GAA1964892.1"/>
    <property type="molecule type" value="Genomic_DNA"/>
</dbReference>
<dbReference type="Proteomes" id="UP001500571">
    <property type="component" value="Unassembled WGS sequence"/>
</dbReference>
<feature type="region of interest" description="Disordered" evidence="1">
    <location>
        <begin position="1"/>
        <end position="49"/>
    </location>
</feature>
<evidence type="ECO:0000313" key="3">
    <source>
        <dbReference type="EMBL" id="GAA1964892.1"/>
    </source>
</evidence>
<feature type="compositionally biased region" description="Acidic residues" evidence="1">
    <location>
        <begin position="1"/>
        <end position="18"/>
    </location>
</feature>
<comment type="caution">
    <text evidence="3">The sequence shown here is derived from an EMBL/GenBank/DDBJ whole genome shotgun (WGS) entry which is preliminary data.</text>
</comment>
<keyword evidence="2" id="KW-0472">Membrane</keyword>
<keyword evidence="2" id="KW-1133">Transmembrane helix</keyword>
<reference evidence="4" key="1">
    <citation type="journal article" date="2019" name="Int. J. Syst. Evol. Microbiol.">
        <title>The Global Catalogue of Microorganisms (GCM) 10K type strain sequencing project: providing services to taxonomists for standard genome sequencing and annotation.</title>
        <authorList>
            <consortium name="The Broad Institute Genomics Platform"/>
            <consortium name="The Broad Institute Genome Sequencing Center for Infectious Disease"/>
            <person name="Wu L."/>
            <person name="Ma J."/>
        </authorList>
    </citation>
    <scope>NUCLEOTIDE SEQUENCE [LARGE SCALE GENOMIC DNA]</scope>
    <source>
        <strain evidence="4">JCM 15309</strain>
    </source>
</reference>
<feature type="transmembrane region" description="Helical" evidence="2">
    <location>
        <begin position="50"/>
        <end position="74"/>
    </location>
</feature>
<name>A0ABP5CJC0_9ACTN</name>
<evidence type="ECO:0000256" key="2">
    <source>
        <dbReference type="SAM" id="Phobius"/>
    </source>
</evidence>
<keyword evidence="2" id="KW-0812">Transmembrane</keyword>
<protein>
    <submittedName>
        <fullName evidence="3">Uncharacterized protein</fullName>
    </submittedName>
</protein>